<evidence type="ECO:0000256" key="2">
    <source>
        <dbReference type="ARBA" id="ARBA00023015"/>
    </source>
</evidence>
<dbReference type="PANTHER" id="PTHR30126">
    <property type="entry name" value="HTH-TYPE TRANSCRIPTIONAL REGULATOR"/>
    <property type="match status" value="1"/>
</dbReference>
<sequence>MTLEQLRIFVAVAERQHVTAAARALNLAQSAASHAIATLETQYDIKLFDRVGRRIELTEAGTLFLAEARAVLARADAAELALSEFGSLKRGTLTLQASQTIASYWLPRHLVAFRQAYPQIRIQLAIGNTAQVADAVANGTAELGFVEGVVDKEPFASWPVARDQLILVVGPNHPWVGHAPLTSADLRDSEWVLREPGSGTRSVFEEALSRLGIEPKELRIQLELPSNEAVRAAVEAGMGATALSASVAVPSLEAGLLHAVDFRLPEREFHVLRHRERYGSRAADALLAMVARSPTGKGQRN</sequence>
<keyword evidence="3" id="KW-0238">DNA-binding</keyword>
<feature type="domain" description="HTH lysR-type" evidence="5">
    <location>
        <begin position="1"/>
        <end position="58"/>
    </location>
</feature>
<name>B2IIC5_BEII9</name>
<dbReference type="SUPFAM" id="SSF53850">
    <property type="entry name" value="Periplasmic binding protein-like II"/>
    <property type="match status" value="1"/>
</dbReference>
<dbReference type="PROSITE" id="PS50931">
    <property type="entry name" value="HTH_LYSR"/>
    <property type="match status" value="1"/>
</dbReference>
<evidence type="ECO:0000259" key="5">
    <source>
        <dbReference type="PROSITE" id="PS50931"/>
    </source>
</evidence>
<dbReference type="PRINTS" id="PR00039">
    <property type="entry name" value="HTHLYSR"/>
</dbReference>
<dbReference type="HOGENOM" id="CLU_039613_6_1_5"/>
<dbReference type="AlphaFoldDB" id="B2IIC5"/>
<dbReference type="Proteomes" id="UP000001695">
    <property type="component" value="Chromosome"/>
</dbReference>
<dbReference type="SUPFAM" id="SSF46785">
    <property type="entry name" value="Winged helix' DNA-binding domain"/>
    <property type="match status" value="1"/>
</dbReference>
<dbReference type="Gene3D" id="3.40.190.290">
    <property type="match status" value="1"/>
</dbReference>
<comment type="similarity">
    <text evidence="1">Belongs to the LysR transcriptional regulatory family.</text>
</comment>
<dbReference type="RefSeq" id="WP_012385432.1">
    <property type="nucleotide sequence ID" value="NC_010581.1"/>
</dbReference>
<evidence type="ECO:0000313" key="7">
    <source>
        <dbReference type="Proteomes" id="UP000001695"/>
    </source>
</evidence>
<dbReference type="Pfam" id="PF03466">
    <property type="entry name" value="LysR_substrate"/>
    <property type="match status" value="1"/>
</dbReference>
<protein>
    <submittedName>
        <fullName evidence="6">Transcriptional regulator, LysR family</fullName>
    </submittedName>
</protein>
<dbReference type="eggNOG" id="COG0583">
    <property type="taxonomic scope" value="Bacteria"/>
</dbReference>
<evidence type="ECO:0000256" key="3">
    <source>
        <dbReference type="ARBA" id="ARBA00023125"/>
    </source>
</evidence>
<dbReference type="InterPro" id="IPR005119">
    <property type="entry name" value="LysR_subst-bd"/>
</dbReference>
<dbReference type="STRING" id="395963.Bind_2471"/>
<dbReference type="InterPro" id="IPR036388">
    <property type="entry name" value="WH-like_DNA-bd_sf"/>
</dbReference>
<dbReference type="OrthoDB" id="9808620at2"/>
<evidence type="ECO:0000256" key="1">
    <source>
        <dbReference type="ARBA" id="ARBA00009437"/>
    </source>
</evidence>
<dbReference type="InterPro" id="IPR000847">
    <property type="entry name" value="LysR_HTH_N"/>
</dbReference>
<dbReference type="Gene3D" id="1.10.10.10">
    <property type="entry name" value="Winged helix-like DNA-binding domain superfamily/Winged helix DNA-binding domain"/>
    <property type="match status" value="1"/>
</dbReference>
<evidence type="ECO:0000256" key="4">
    <source>
        <dbReference type="ARBA" id="ARBA00023163"/>
    </source>
</evidence>
<proteinExistence type="inferred from homology"/>
<dbReference type="PANTHER" id="PTHR30126:SF39">
    <property type="entry name" value="HTH-TYPE TRANSCRIPTIONAL REGULATOR CYSL"/>
    <property type="match status" value="1"/>
</dbReference>
<keyword evidence="7" id="KW-1185">Reference proteome</keyword>
<accession>B2IIC5</accession>
<evidence type="ECO:0000313" key="6">
    <source>
        <dbReference type="EMBL" id="ACB96079.1"/>
    </source>
</evidence>
<gene>
    <name evidence="6" type="ordered locus">Bind_2471</name>
</gene>
<keyword evidence="2" id="KW-0805">Transcription regulation</keyword>
<keyword evidence="4" id="KW-0804">Transcription</keyword>
<organism evidence="6 7">
    <name type="scientific">Beijerinckia indica subsp. indica (strain ATCC 9039 / DSM 1715 / NCIMB 8712)</name>
    <dbReference type="NCBI Taxonomy" id="395963"/>
    <lineage>
        <taxon>Bacteria</taxon>
        <taxon>Pseudomonadati</taxon>
        <taxon>Pseudomonadota</taxon>
        <taxon>Alphaproteobacteria</taxon>
        <taxon>Hyphomicrobiales</taxon>
        <taxon>Beijerinckiaceae</taxon>
        <taxon>Beijerinckia</taxon>
    </lineage>
</organism>
<reference evidence="6 7" key="2">
    <citation type="journal article" date="2010" name="J. Bacteriol.">
        <title>Complete genome sequence of Beijerinckia indica subsp. indica.</title>
        <authorList>
            <person name="Tamas I."/>
            <person name="Dedysh S.N."/>
            <person name="Liesack W."/>
            <person name="Stott M.B."/>
            <person name="Alam M."/>
            <person name="Murrell J.C."/>
            <person name="Dunfield P.F."/>
        </authorList>
    </citation>
    <scope>NUCLEOTIDE SEQUENCE [LARGE SCALE GENOMIC DNA]</scope>
    <source>
        <strain evidence="7">ATCC 9039 / DSM 1715 / NCIMB 8712</strain>
    </source>
</reference>
<dbReference type="InterPro" id="IPR036390">
    <property type="entry name" value="WH_DNA-bd_sf"/>
</dbReference>
<dbReference type="CDD" id="cd08420">
    <property type="entry name" value="PBP2_CysL_like"/>
    <property type="match status" value="1"/>
</dbReference>
<dbReference type="GO" id="GO:0003700">
    <property type="term" value="F:DNA-binding transcription factor activity"/>
    <property type="evidence" value="ECO:0007669"/>
    <property type="project" value="InterPro"/>
</dbReference>
<dbReference type="EMBL" id="CP001016">
    <property type="protein sequence ID" value="ACB96079.1"/>
    <property type="molecule type" value="Genomic_DNA"/>
</dbReference>
<dbReference type="Pfam" id="PF00126">
    <property type="entry name" value="HTH_1"/>
    <property type="match status" value="1"/>
</dbReference>
<dbReference type="GO" id="GO:0000976">
    <property type="term" value="F:transcription cis-regulatory region binding"/>
    <property type="evidence" value="ECO:0007669"/>
    <property type="project" value="TreeGrafter"/>
</dbReference>
<dbReference type="FunFam" id="1.10.10.10:FF:000001">
    <property type="entry name" value="LysR family transcriptional regulator"/>
    <property type="match status" value="1"/>
</dbReference>
<dbReference type="KEGG" id="bid:Bind_2471"/>
<reference evidence="7" key="1">
    <citation type="submission" date="2008-03" db="EMBL/GenBank/DDBJ databases">
        <title>Complete sequence of chromosome of Beijerinckia indica subsp. indica ATCC 9039.</title>
        <authorList>
            <consortium name="US DOE Joint Genome Institute"/>
            <person name="Copeland A."/>
            <person name="Lucas S."/>
            <person name="Lapidus A."/>
            <person name="Glavina del Rio T."/>
            <person name="Dalin E."/>
            <person name="Tice H."/>
            <person name="Bruce D."/>
            <person name="Goodwin L."/>
            <person name="Pitluck S."/>
            <person name="LaButti K."/>
            <person name="Schmutz J."/>
            <person name="Larimer F."/>
            <person name="Land M."/>
            <person name="Hauser L."/>
            <person name="Kyrpides N."/>
            <person name="Mikhailova N."/>
            <person name="Dunfield P.F."/>
            <person name="Dedysh S.N."/>
            <person name="Liesack W."/>
            <person name="Saw J.H."/>
            <person name="Alam M."/>
            <person name="Chen Y."/>
            <person name="Murrell J.C."/>
            <person name="Richardson P."/>
        </authorList>
    </citation>
    <scope>NUCLEOTIDE SEQUENCE [LARGE SCALE GENOMIC DNA]</scope>
    <source>
        <strain evidence="7">ATCC 9039 / DSM 1715 / NCIMB 8712</strain>
    </source>
</reference>